<dbReference type="Proteomes" id="UP000555103">
    <property type="component" value="Unassembled WGS sequence"/>
</dbReference>
<accession>A0A840D142</accession>
<organism evidence="3 4">
    <name type="scientific">Dysgonomonas hofstadii</name>
    <dbReference type="NCBI Taxonomy" id="637886"/>
    <lineage>
        <taxon>Bacteria</taxon>
        <taxon>Pseudomonadati</taxon>
        <taxon>Bacteroidota</taxon>
        <taxon>Bacteroidia</taxon>
        <taxon>Bacteroidales</taxon>
        <taxon>Dysgonomonadaceae</taxon>
        <taxon>Dysgonomonas</taxon>
    </lineage>
</organism>
<dbReference type="GO" id="GO:0009100">
    <property type="term" value="P:glycoprotein metabolic process"/>
    <property type="evidence" value="ECO:0007669"/>
    <property type="project" value="UniProtKB-ARBA"/>
</dbReference>
<evidence type="ECO:0000313" key="4">
    <source>
        <dbReference type="Proteomes" id="UP000555103"/>
    </source>
</evidence>
<evidence type="ECO:0000256" key="1">
    <source>
        <dbReference type="SAM" id="Phobius"/>
    </source>
</evidence>
<feature type="domain" description="LicD/FKTN/FKRP nucleotidyltransferase" evidence="2">
    <location>
        <begin position="37"/>
        <end position="140"/>
    </location>
</feature>
<sequence length="270" mass="31443">MHPQTQELRSRYSPDGSDLRELQLKMLDILRIVTDICDRHGLTYWLSGGTLLGAVVHDGFIPWDDDIDIEMPRPDYKKLLKILPGELPEHLYLQTPKEKGYPILLSKVRDRNSIVYMKDEDTSKYKIKGFFIDIAPVERSYMWVKRILDNMYGRAFRRIKRGQPFRSGRQLFEFVTSLVLYPVSILLIGIARIICSITRPDSFVYSYGINANHCQKAGDLLPVSKIKFEGIEFAAPHHPAIYLYNQYRCDYTIIPPESGRPQHFIKIEYI</sequence>
<dbReference type="PANTHER" id="PTHR43404">
    <property type="entry name" value="LIPOPOLYSACCHARIDE CHOLINEPHOSPHOTRANSFERASE LICD"/>
    <property type="match status" value="1"/>
</dbReference>
<dbReference type="EMBL" id="JACIEP010000033">
    <property type="protein sequence ID" value="MBB4038352.1"/>
    <property type="molecule type" value="Genomic_DNA"/>
</dbReference>
<comment type="caution">
    <text evidence="3">The sequence shown here is derived from an EMBL/GenBank/DDBJ whole genome shotgun (WGS) entry which is preliminary data.</text>
</comment>
<feature type="transmembrane region" description="Helical" evidence="1">
    <location>
        <begin position="171"/>
        <end position="194"/>
    </location>
</feature>
<dbReference type="Pfam" id="PF04991">
    <property type="entry name" value="LicD"/>
    <property type="match status" value="1"/>
</dbReference>
<keyword evidence="1" id="KW-0812">Transmembrane</keyword>
<name>A0A840D142_9BACT</name>
<evidence type="ECO:0000313" key="3">
    <source>
        <dbReference type="EMBL" id="MBB4038352.1"/>
    </source>
</evidence>
<reference evidence="3 4" key="1">
    <citation type="submission" date="2020-08" db="EMBL/GenBank/DDBJ databases">
        <title>Genomic Encyclopedia of Type Strains, Phase IV (KMG-IV): sequencing the most valuable type-strain genomes for metagenomic binning, comparative biology and taxonomic classification.</title>
        <authorList>
            <person name="Goeker M."/>
        </authorList>
    </citation>
    <scope>NUCLEOTIDE SEQUENCE [LARGE SCALE GENOMIC DNA]</scope>
    <source>
        <strain evidence="3 4">DSM 104969</strain>
    </source>
</reference>
<gene>
    <name evidence="3" type="ORF">GGR21_004286</name>
</gene>
<dbReference type="EC" id="2.7.8.-" evidence="3"/>
<evidence type="ECO:0000259" key="2">
    <source>
        <dbReference type="Pfam" id="PF04991"/>
    </source>
</evidence>
<dbReference type="GO" id="GO:0016740">
    <property type="term" value="F:transferase activity"/>
    <property type="evidence" value="ECO:0007669"/>
    <property type="project" value="UniProtKB-KW"/>
</dbReference>
<keyword evidence="1" id="KW-1133">Transmembrane helix</keyword>
<dbReference type="AlphaFoldDB" id="A0A840D142"/>
<dbReference type="PANTHER" id="PTHR43404:SF1">
    <property type="entry name" value="MNN4P"/>
    <property type="match status" value="1"/>
</dbReference>
<keyword evidence="1" id="KW-0472">Membrane</keyword>
<dbReference type="InterPro" id="IPR052942">
    <property type="entry name" value="LPS_cholinephosphotransferase"/>
</dbReference>
<protein>
    <submittedName>
        <fullName evidence="3">Lipopolysaccharide cholinephosphotransferase</fullName>
        <ecNumber evidence="3">2.7.8.-</ecNumber>
    </submittedName>
</protein>
<proteinExistence type="predicted"/>
<keyword evidence="3" id="KW-0808">Transferase</keyword>
<dbReference type="RefSeq" id="WP_183309134.1">
    <property type="nucleotide sequence ID" value="NZ_JACIEP010000033.1"/>
</dbReference>
<dbReference type="InterPro" id="IPR007074">
    <property type="entry name" value="LicD/FKTN/FKRP_NTP_transf"/>
</dbReference>
<keyword evidence="4" id="KW-1185">Reference proteome</keyword>